<feature type="transmembrane region" description="Helical" evidence="7">
    <location>
        <begin position="127"/>
        <end position="150"/>
    </location>
</feature>
<comment type="caution">
    <text evidence="8">The sequence shown here is derived from an EMBL/GenBank/DDBJ whole genome shotgun (WGS) entry which is preliminary data.</text>
</comment>
<protein>
    <submittedName>
        <fullName evidence="8">Na+:solute symporter</fullName>
    </submittedName>
</protein>
<feature type="transmembrane region" description="Helical" evidence="7">
    <location>
        <begin position="390"/>
        <end position="408"/>
    </location>
</feature>
<evidence type="ECO:0000256" key="3">
    <source>
        <dbReference type="ARBA" id="ARBA00022692"/>
    </source>
</evidence>
<dbReference type="InterPro" id="IPR001734">
    <property type="entry name" value="Na/solute_symporter"/>
</dbReference>
<evidence type="ECO:0000256" key="5">
    <source>
        <dbReference type="ARBA" id="ARBA00023136"/>
    </source>
</evidence>
<dbReference type="CDD" id="cd11477">
    <property type="entry name" value="SLC5sbd_u1"/>
    <property type="match status" value="1"/>
</dbReference>
<evidence type="ECO:0000256" key="6">
    <source>
        <dbReference type="RuleBase" id="RU362091"/>
    </source>
</evidence>
<feature type="transmembrane region" description="Helical" evidence="7">
    <location>
        <begin position="162"/>
        <end position="183"/>
    </location>
</feature>
<reference evidence="8 9" key="1">
    <citation type="journal article" date="2016" name="Int. J. Syst. Evol. Microbiol.">
        <title>Pontibacter aydingkolensis sp. nov., isolated from soil of a salt lake.</title>
        <authorList>
            <person name="Osman G."/>
            <person name="Zhang T."/>
            <person name="Lou K."/>
            <person name="Gao Y."/>
            <person name="Chang W."/>
            <person name="Lin Q."/>
            <person name="Yang H.M."/>
            <person name="Huo X.D."/>
            <person name="Wang N."/>
        </authorList>
    </citation>
    <scope>NUCLEOTIDE SEQUENCE [LARGE SCALE GENOMIC DNA]</scope>
    <source>
        <strain evidence="8 9">KACC 19255</strain>
    </source>
</reference>
<dbReference type="EMBL" id="JAHYXK010000004">
    <property type="protein sequence ID" value="MBW7466810.1"/>
    <property type="molecule type" value="Genomic_DNA"/>
</dbReference>
<evidence type="ECO:0000256" key="1">
    <source>
        <dbReference type="ARBA" id="ARBA00004141"/>
    </source>
</evidence>
<keyword evidence="4 7" id="KW-1133">Transmembrane helix</keyword>
<dbReference type="PROSITE" id="PS50283">
    <property type="entry name" value="NA_SOLUT_SYMP_3"/>
    <property type="match status" value="1"/>
</dbReference>
<feature type="transmembrane region" description="Helical" evidence="7">
    <location>
        <begin position="414"/>
        <end position="435"/>
    </location>
</feature>
<organism evidence="8 9">
    <name type="scientific">Pontibacter aydingkolensis</name>
    <dbReference type="NCBI Taxonomy" id="1911536"/>
    <lineage>
        <taxon>Bacteria</taxon>
        <taxon>Pseudomonadati</taxon>
        <taxon>Bacteroidota</taxon>
        <taxon>Cytophagia</taxon>
        <taxon>Cytophagales</taxon>
        <taxon>Hymenobacteraceae</taxon>
        <taxon>Pontibacter</taxon>
    </lineage>
</organism>
<name>A0ABS7CSI5_9BACT</name>
<keyword evidence="5 7" id="KW-0472">Membrane</keyword>
<feature type="transmembrane region" description="Helical" evidence="7">
    <location>
        <begin position="5"/>
        <end position="25"/>
    </location>
</feature>
<comment type="similarity">
    <text evidence="2 6">Belongs to the sodium:solute symporter (SSF) (TC 2.A.21) family.</text>
</comment>
<feature type="transmembrane region" description="Helical" evidence="7">
    <location>
        <begin position="189"/>
        <end position="207"/>
    </location>
</feature>
<dbReference type="Proteomes" id="UP000813018">
    <property type="component" value="Unassembled WGS sequence"/>
</dbReference>
<comment type="subcellular location">
    <subcellularLocation>
        <location evidence="1">Membrane</location>
        <topology evidence="1">Multi-pass membrane protein</topology>
    </subcellularLocation>
</comment>
<accession>A0ABS7CSI5</accession>
<dbReference type="PANTHER" id="PTHR11819:SF77">
    <property type="entry name" value="SODIUM_GLUCOSE COTRANSPORT PROTEIN"/>
    <property type="match status" value="1"/>
</dbReference>
<evidence type="ECO:0000256" key="2">
    <source>
        <dbReference type="ARBA" id="ARBA00006434"/>
    </source>
</evidence>
<evidence type="ECO:0000256" key="4">
    <source>
        <dbReference type="ARBA" id="ARBA00022989"/>
    </source>
</evidence>
<dbReference type="RefSeq" id="WP_219876688.1">
    <property type="nucleotide sequence ID" value="NZ_JAHYXK010000004.1"/>
</dbReference>
<feature type="transmembrane region" description="Helical" evidence="7">
    <location>
        <begin position="308"/>
        <end position="327"/>
    </location>
</feature>
<feature type="transmembrane region" description="Helical" evidence="7">
    <location>
        <begin position="473"/>
        <end position="490"/>
    </location>
</feature>
<proteinExistence type="inferred from homology"/>
<feature type="transmembrane region" description="Helical" evidence="7">
    <location>
        <begin position="560"/>
        <end position="577"/>
    </location>
</feature>
<evidence type="ECO:0000313" key="8">
    <source>
        <dbReference type="EMBL" id="MBW7466810.1"/>
    </source>
</evidence>
<dbReference type="InterPro" id="IPR038377">
    <property type="entry name" value="Na/Glc_symporter_sf"/>
</dbReference>
<sequence length="586" mass="65042">MHLDVIDWIVMAVFGILILGIGISYTGKASGSLANYFLGGRNLTWWVAGTSMVATTFAADTPLAVTELVAQSGISGNWLWWNMLLGGLLTTFFFAKLWRRAGIITDLEFIEMRYSGKPASFLRGFRAIYLGIFMNSLIIGWVNVALMSIIEVFFEVPKSEQLFYVAIAMLVVVTYSSLSGLLGVAITDVVQFVIAMTGCIILAILVVNSEQIGGISGLKTKLPSWSLDYFPSISSGEATASGVAKSLTLSLGAFLAFTTVQWWASWYPGNEPGGGGYIAQRMMSTKNEKHALYATLFFQIGHYCIRPWPWIIVALCAVVLYPDLSAADKKLGYVMAMKDFLPAGLKGLLLVAFFAAYMSTVSTQLNWGASYIINDFYGRFINKEANQKQLVMASRITTVLLMIVSLAVTTQITSISAVWVFIMEAGAGLGLVLILRWYWWRINAWSEIVATIAPFIGYGVARYVMGWEFPNSFFLTVGFTTVAWIVATYITRPTPMAKLHAFYEKIQPDGAWAPVRKSLDLPKPKTKVFHLLIGWISAAVMVYSTLFLIGDLIFQNYTRFAMWLVFALVAGFTMVYTSKRINFFQD</sequence>
<keyword evidence="3 7" id="KW-0812">Transmembrane</keyword>
<feature type="transmembrane region" description="Helical" evidence="7">
    <location>
        <begin position="45"/>
        <end position="66"/>
    </location>
</feature>
<evidence type="ECO:0000256" key="7">
    <source>
        <dbReference type="SAM" id="Phobius"/>
    </source>
</evidence>
<feature type="transmembrane region" description="Helical" evidence="7">
    <location>
        <begin position="442"/>
        <end position="461"/>
    </location>
</feature>
<feature type="transmembrane region" description="Helical" evidence="7">
    <location>
        <begin position="78"/>
        <end position="98"/>
    </location>
</feature>
<dbReference type="PANTHER" id="PTHR11819">
    <property type="entry name" value="SOLUTE CARRIER FAMILY 5"/>
    <property type="match status" value="1"/>
</dbReference>
<dbReference type="Pfam" id="PF00474">
    <property type="entry name" value="SSF"/>
    <property type="match status" value="1"/>
</dbReference>
<evidence type="ECO:0000313" key="9">
    <source>
        <dbReference type="Proteomes" id="UP000813018"/>
    </source>
</evidence>
<gene>
    <name evidence="8" type="ORF">K0O23_07000</name>
</gene>
<feature type="transmembrane region" description="Helical" evidence="7">
    <location>
        <begin position="347"/>
        <end position="369"/>
    </location>
</feature>
<dbReference type="Gene3D" id="1.20.1730.10">
    <property type="entry name" value="Sodium/glucose cotransporter"/>
    <property type="match status" value="1"/>
</dbReference>
<feature type="transmembrane region" description="Helical" evidence="7">
    <location>
        <begin position="528"/>
        <end position="554"/>
    </location>
</feature>
<keyword evidence="9" id="KW-1185">Reference proteome</keyword>